<dbReference type="AlphaFoldDB" id="A0A8H4HCY9"/>
<reference evidence="2" key="1">
    <citation type="journal article" date="2020" name="bioRxiv">
        <title>Genomic and phenotypic heterogeneity of clinical isolates of the human pathogens Aspergillus fumigatus, Aspergillus lentulus and Aspergillus fumigatiaffinis.</title>
        <authorList>
            <person name="dos Santos R.A.C."/>
            <person name="Steenwyk J.L."/>
            <person name="Rivero-Menendez O."/>
            <person name="Mead M.E."/>
            <person name="Silva L.P."/>
            <person name="Bastos R.W."/>
            <person name="Alastruey-Izquierdo A."/>
            <person name="Goldman G.H."/>
            <person name="Rokas A."/>
        </authorList>
    </citation>
    <scope>NUCLEOTIDE SEQUENCE</scope>
    <source>
        <strain evidence="2">CNM-CM6805</strain>
    </source>
</reference>
<gene>
    <name evidence="2" type="ORF">CNMCM6805_005388</name>
</gene>
<evidence type="ECO:0000313" key="3">
    <source>
        <dbReference type="Proteomes" id="UP000653565"/>
    </source>
</evidence>
<protein>
    <recommendedName>
        <fullName evidence="1">Aminoglycoside phosphotransferase domain-containing protein</fullName>
    </recommendedName>
</protein>
<dbReference type="EMBL" id="JAAAPX010000029">
    <property type="protein sequence ID" value="KAF4239931.1"/>
    <property type="molecule type" value="Genomic_DNA"/>
</dbReference>
<dbReference type="InterPro" id="IPR002575">
    <property type="entry name" value="Aminoglycoside_PTrfase"/>
</dbReference>
<dbReference type="Gene3D" id="3.90.1200.10">
    <property type="match status" value="1"/>
</dbReference>
<accession>A0A8H4HCY9</accession>
<name>A0A8H4HCY9_9EURO</name>
<dbReference type="PANTHER" id="PTHR21310:SF15">
    <property type="entry name" value="AMINOGLYCOSIDE PHOSPHOTRANSFERASE DOMAIN-CONTAINING PROTEIN"/>
    <property type="match status" value="1"/>
</dbReference>
<dbReference type="InterPro" id="IPR051678">
    <property type="entry name" value="AGP_Transferase"/>
</dbReference>
<comment type="caution">
    <text evidence="2">The sequence shown here is derived from an EMBL/GenBank/DDBJ whole genome shotgun (WGS) entry which is preliminary data.</text>
</comment>
<dbReference type="SUPFAM" id="SSF56112">
    <property type="entry name" value="Protein kinase-like (PK-like)"/>
    <property type="match status" value="1"/>
</dbReference>
<proteinExistence type="predicted"/>
<evidence type="ECO:0000259" key="1">
    <source>
        <dbReference type="Pfam" id="PF01636"/>
    </source>
</evidence>
<reference evidence="2" key="2">
    <citation type="submission" date="2020-04" db="EMBL/GenBank/DDBJ databases">
        <authorList>
            <person name="Santos R.A.C."/>
            <person name="Steenwyk J.L."/>
            <person name="Rivero-Menendez O."/>
            <person name="Mead M.E."/>
            <person name="Silva L.P."/>
            <person name="Bastos R.W."/>
            <person name="Alastruey-Izquierdo A."/>
            <person name="Goldman G.H."/>
            <person name="Rokas A."/>
        </authorList>
    </citation>
    <scope>NUCLEOTIDE SEQUENCE</scope>
    <source>
        <strain evidence="2">CNM-CM6805</strain>
    </source>
</reference>
<organism evidence="2 3">
    <name type="scientific">Aspergillus fumigatiaffinis</name>
    <dbReference type="NCBI Taxonomy" id="340414"/>
    <lineage>
        <taxon>Eukaryota</taxon>
        <taxon>Fungi</taxon>
        <taxon>Dikarya</taxon>
        <taxon>Ascomycota</taxon>
        <taxon>Pezizomycotina</taxon>
        <taxon>Eurotiomycetes</taxon>
        <taxon>Eurotiomycetidae</taxon>
        <taxon>Eurotiales</taxon>
        <taxon>Aspergillaceae</taxon>
        <taxon>Aspergillus</taxon>
        <taxon>Aspergillus subgen. Fumigati</taxon>
    </lineage>
</organism>
<dbReference type="Pfam" id="PF01636">
    <property type="entry name" value="APH"/>
    <property type="match status" value="1"/>
</dbReference>
<keyword evidence="3" id="KW-1185">Reference proteome</keyword>
<dbReference type="Proteomes" id="UP000653565">
    <property type="component" value="Unassembled WGS sequence"/>
</dbReference>
<feature type="domain" description="Aminoglycoside phosphotransferase" evidence="1">
    <location>
        <begin position="94"/>
        <end position="242"/>
    </location>
</feature>
<dbReference type="OrthoDB" id="2906425at2759"/>
<sequence>MTDPSGGIPFVMQNLQEGDRYIKKGNILLPCPSLEKPEDILKLPADEEVITVLGKQWARLVLEYDFSIVRKSGHGVRPSEAEAMRLVSKHTFDMTVIPGTRLEKKWDTLDKKTKESGCLQLWDMISKIRAIPRPPDIEGPFQCLAAGSLSRDKLLEDLQEPGRPLMNDSDLRSRIYERYLHFGGSRYERELPDMLPRSACSVFTHADIAPRNIMVDEENRVTGILDWEWAGWYPDYWEYAQIMRPAFEGDFKVWMDRTAPQRWDISGTDAARRGLVLTWRYDFMVLKARDLKV</sequence>
<dbReference type="InterPro" id="IPR011009">
    <property type="entry name" value="Kinase-like_dom_sf"/>
</dbReference>
<dbReference type="PANTHER" id="PTHR21310">
    <property type="entry name" value="AMINOGLYCOSIDE PHOSPHOTRANSFERASE-RELATED-RELATED"/>
    <property type="match status" value="1"/>
</dbReference>
<evidence type="ECO:0000313" key="2">
    <source>
        <dbReference type="EMBL" id="KAF4239931.1"/>
    </source>
</evidence>